<feature type="non-terminal residue" evidence="1">
    <location>
        <position position="155"/>
    </location>
</feature>
<protein>
    <recommendedName>
        <fullName evidence="3">Glycosyltransferase subfamily 4-like N-terminal domain-containing protein</fullName>
    </recommendedName>
</protein>
<dbReference type="EMBL" id="ADBF01000015">
    <property type="protein sequence ID" value="EFE50619.1"/>
    <property type="molecule type" value="Genomic_DNA"/>
</dbReference>
<gene>
    <name evidence="1" type="ORF">NEIELOOT_00592</name>
</gene>
<dbReference type="Proteomes" id="UP000005536">
    <property type="component" value="Unassembled WGS sequence"/>
</dbReference>
<evidence type="ECO:0008006" key="3">
    <source>
        <dbReference type="Google" id="ProtNLM"/>
    </source>
</evidence>
<evidence type="ECO:0000313" key="1">
    <source>
        <dbReference type="EMBL" id="EFE50619.1"/>
    </source>
</evidence>
<comment type="caution">
    <text evidence="1">The sequence shown here is derived from an EMBL/GenBank/DDBJ whole genome shotgun (WGS) entry which is preliminary data.</text>
</comment>
<name>D4DNG2_NEIEG</name>
<evidence type="ECO:0000313" key="2">
    <source>
        <dbReference type="Proteomes" id="UP000005536"/>
    </source>
</evidence>
<organism evidence="1 2">
    <name type="scientific">Neisseria elongata subsp. glycolytica ATCC 29315</name>
    <dbReference type="NCBI Taxonomy" id="546263"/>
    <lineage>
        <taxon>Bacteria</taxon>
        <taxon>Pseudomonadati</taxon>
        <taxon>Pseudomonadota</taxon>
        <taxon>Betaproteobacteria</taxon>
        <taxon>Neisseriales</taxon>
        <taxon>Neisseriaceae</taxon>
        <taxon>Neisseria</taxon>
    </lineage>
</organism>
<proteinExistence type="predicted"/>
<reference evidence="1 2" key="1">
    <citation type="submission" date="2010-02" db="EMBL/GenBank/DDBJ databases">
        <authorList>
            <person name="Weinstock G."/>
            <person name="Sodergren E."/>
            <person name="Clifton S."/>
            <person name="Fulton L."/>
            <person name="Fulton B."/>
            <person name="Courtney L."/>
            <person name="Fronick C."/>
            <person name="Harrison M."/>
            <person name="Strong C."/>
            <person name="Farmer C."/>
            <person name="Delahaunty K."/>
            <person name="Markovic C."/>
            <person name="Hall O."/>
            <person name="Minx P."/>
            <person name="Tomlinson C."/>
            <person name="Mitreva M."/>
            <person name="Nelson J."/>
            <person name="Hou S."/>
            <person name="Wollam A."/>
            <person name="Pepin K.H."/>
            <person name="Johnson M."/>
            <person name="Bhonagiri V."/>
            <person name="Zhang X."/>
            <person name="Suruliraj S."/>
            <person name="Warren W."/>
            <person name="Chinwalla A."/>
            <person name="Mardis E.R."/>
            <person name="Wilson R.K."/>
        </authorList>
    </citation>
    <scope>NUCLEOTIDE SEQUENCE [LARGE SCALE GENOMIC DNA]</scope>
    <source>
        <strain evidence="1 2">ATCC 29315</strain>
    </source>
</reference>
<dbReference type="AlphaFoldDB" id="D4DNG2"/>
<accession>D4DNG2</accession>
<sequence length="155" mass="17959">MNITIVAPFCSLPNEPYFNRFRYLAERLAEQHDVLLITSNFRHHDKTFRRPEDAAASSEGRLKVMLLAEDGYRKNVSPARLKSHRTFVKNLERWLQNCPPYSQDVVYSAYPLMGSNILLGQHKARLGFKLITDVQDVWPESFSAVLPFIKKLPPR</sequence>